<evidence type="ECO:0000313" key="1">
    <source>
        <dbReference type="EMBL" id="BAQ47485.1"/>
    </source>
</evidence>
<dbReference type="AlphaFoldDB" id="A0A0C6FWA1"/>
<name>A0A0C6FWA1_9HYPH</name>
<evidence type="ECO:0000313" key="2">
    <source>
        <dbReference type="Proteomes" id="UP000061432"/>
    </source>
</evidence>
<dbReference type="PATRIC" id="fig|270351.10.peg.4349"/>
<reference evidence="1 2" key="1">
    <citation type="journal article" date="2015" name="Genome Announc.">
        <title>Complete Genome Sequence of Methylobacterium aquaticum Strain 22A, Isolated from Racomitrium japonicum Moss.</title>
        <authorList>
            <person name="Tani A."/>
            <person name="Ogura Y."/>
            <person name="Hayashi T."/>
            <person name="Kimbara K."/>
        </authorList>
    </citation>
    <scope>NUCLEOTIDE SEQUENCE [LARGE SCALE GENOMIC DNA]</scope>
    <source>
        <strain evidence="1 2">MA-22A</strain>
    </source>
</reference>
<reference evidence="2" key="2">
    <citation type="submission" date="2015-01" db="EMBL/GenBank/DDBJ databases">
        <title>Complete genome sequence of Methylobacterium aquaticum strain 22A.</title>
        <authorList>
            <person name="Tani A."/>
            <person name="Ogura Y."/>
            <person name="Hayashi T."/>
        </authorList>
    </citation>
    <scope>NUCLEOTIDE SEQUENCE [LARGE SCALE GENOMIC DNA]</scope>
    <source>
        <strain evidence="2">MA-22A</strain>
    </source>
</reference>
<dbReference type="STRING" id="270351.Maq22A_c22520"/>
<dbReference type="RefSeq" id="WP_060848433.1">
    <property type="nucleotide sequence ID" value="NZ_AP014704.1"/>
</dbReference>
<dbReference type="OrthoDB" id="8021213at2"/>
<protein>
    <submittedName>
        <fullName evidence="1">Uncharacterized protein</fullName>
    </submittedName>
</protein>
<dbReference type="Proteomes" id="UP000061432">
    <property type="component" value="Chromosome"/>
</dbReference>
<dbReference type="EMBL" id="AP014704">
    <property type="protein sequence ID" value="BAQ47485.1"/>
    <property type="molecule type" value="Genomic_DNA"/>
</dbReference>
<dbReference type="KEGG" id="maqu:Maq22A_c22520"/>
<organism evidence="1 2">
    <name type="scientific">Methylobacterium aquaticum</name>
    <dbReference type="NCBI Taxonomy" id="270351"/>
    <lineage>
        <taxon>Bacteria</taxon>
        <taxon>Pseudomonadati</taxon>
        <taxon>Pseudomonadota</taxon>
        <taxon>Alphaproteobacteria</taxon>
        <taxon>Hyphomicrobiales</taxon>
        <taxon>Methylobacteriaceae</taxon>
        <taxon>Methylobacterium</taxon>
    </lineage>
</organism>
<accession>A0A0C6FWA1</accession>
<gene>
    <name evidence="1" type="ORF">Maq22A_c22520</name>
</gene>
<sequence length="104" mass="11203">MKKALILVACVAIAFIIAAQFVTIFVIQPIGAIPEGRTIIVSRLTKLHFIDSADAICEREMGGVSLLCRGMVAGRVASEAKIIARLPYSSMLYDISTGGKSYDR</sequence>
<proteinExistence type="predicted"/>